<evidence type="ECO:0000259" key="6">
    <source>
        <dbReference type="Pfam" id="PF16213"/>
    </source>
</evidence>
<dbReference type="GO" id="GO:0015031">
    <property type="term" value="P:protein transport"/>
    <property type="evidence" value="ECO:0007669"/>
    <property type="project" value="UniProtKB-KW"/>
</dbReference>
<protein>
    <submittedName>
        <fullName evidence="7">Uncharacterized protein</fullName>
    </submittedName>
</protein>
<reference evidence="7 8" key="1">
    <citation type="journal article" date="2021" name="Nat. Plants">
        <title>The Taxus genome provides insights into paclitaxel biosynthesis.</title>
        <authorList>
            <person name="Xiong X."/>
            <person name="Gou J."/>
            <person name="Liao Q."/>
            <person name="Li Y."/>
            <person name="Zhou Q."/>
            <person name="Bi G."/>
            <person name="Li C."/>
            <person name="Du R."/>
            <person name="Wang X."/>
            <person name="Sun T."/>
            <person name="Guo L."/>
            <person name="Liang H."/>
            <person name="Lu P."/>
            <person name="Wu Y."/>
            <person name="Zhang Z."/>
            <person name="Ro D.K."/>
            <person name="Shang Y."/>
            <person name="Huang S."/>
            <person name="Yan J."/>
        </authorList>
    </citation>
    <scope>NUCLEOTIDE SEQUENCE [LARGE SCALE GENOMIC DNA]</scope>
    <source>
        <strain evidence="7">Ta-2019</strain>
    </source>
</reference>
<feature type="domain" description="Mon2/Sec7/BIG1-like dimerisation and cyclophilin-binding" evidence="6">
    <location>
        <begin position="85"/>
        <end position="220"/>
    </location>
</feature>
<evidence type="ECO:0000256" key="4">
    <source>
        <dbReference type="SAM" id="MobiDB-lite"/>
    </source>
</evidence>
<dbReference type="AlphaFoldDB" id="A0AA38KIH7"/>
<evidence type="ECO:0000259" key="5">
    <source>
        <dbReference type="Pfam" id="PF12783"/>
    </source>
</evidence>
<comment type="caution">
    <text evidence="7">The sequence shown here is derived from an EMBL/GenBank/DDBJ whole genome shotgun (WGS) entry which is preliminary data.</text>
</comment>
<dbReference type="PANTHER" id="PTHR10663">
    <property type="entry name" value="GUANYL-NUCLEOTIDE EXCHANGE FACTOR"/>
    <property type="match status" value="1"/>
</dbReference>
<keyword evidence="8" id="KW-1185">Reference proteome</keyword>
<feature type="domain" description="Mon2/Sec7/BIG1-like HUS" evidence="5">
    <location>
        <begin position="343"/>
        <end position="467"/>
    </location>
</feature>
<feature type="compositionally biased region" description="Acidic residues" evidence="4">
    <location>
        <begin position="30"/>
        <end position="41"/>
    </location>
</feature>
<feature type="non-terminal residue" evidence="7">
    <location>
        <position position="542"/>
    </location>
</feature>
<dbReference type="InterPro" id="IPR032629">
    <property type="entry name" value="DCB_dom"/>
</dbReference>
<evidence type="ECO:0000313" key="7">
    <source>
        <dbReference type="EMBL" id="KAH9305376.1"/>
    </source>
</evidence>
<organism evidence="7 8">
    <name type="scientific">Taxus chinensis</name>
    <name type="common">Chinese yew</name>
    <name type="synonym">Taxus wallichiana var. chinensis</name>
    <dbReference type="NCBI Taxonomy" id="29808"/>
    <lineage>
        <taxon>Eukaryota</taxon>
        <taxon>Viridiplantae</taxon>
        <taxon>Streptophyta</taxon>
        <taxon>Embryophyta</taxon>
        <taxon>Tracheophyta</taxon>
        <taxon>Spermatophyta</taxon>
        <taxon>Pinopsida</taxon>
        <taxon>Pinidae</taxon>
        <taxon>Conifers II</taxon>
        <taxon>Cupressales</taxon>
        <taxon>Taxaceae</taxon>
        <taxon>Taxus</taxon>
    </lineage>
</organism>
<feature type="compositionally biased region" description="Basic and acidic residues" evidence="4">
    <location>
        <begin position="19"/>
        <end position="29"/>
    </location>
</feature>
<accession>A0AA38KIH7</accession>
<dbReference type="Pfam" id="PF16213">
    <property type="entry name" value="DCB"/>
    <property type="match status" value="1"/>
</dbReference>
<gene>
    <name evidence="7" type="ORF">KI387_009780</name>
</gene>
<evidence type="ECO:0000313" key="8">
    <source>
        <dbReference type="Proteomes" id="UP000824469"/>
    </source>
</evidence>
<proteinExistence type="predicted"/>
<keyword evidence="3" id="KW-0653">Protein transport</keyword>
<evidence type="ECO:0000256" key="2">
    <source>
        <dbReference type="ARBA" id="ARBA00022658"/>
    </source>
</evidence>
<dbReference type="PANTHER" id="PTHR10663:SF312">
    <property type="entry name" value="BREFELDIN A-INHIBITED GUANINE NUCLEOTIDE-EXCHANGE PROTEIN 5"/>
    <property type="match status" value="1"/>
</dbReference>
<feature type="region of interest" description="Disordered" evidence="4">
    <location>
        <begin position="236"/>
        <end position="270"/>
    </location>
</feature>
<dbReference type="Proteomes" id="UP000824469">
    <property type="component" value="Unassembled WGS sequence"/>
</dbReference>
<dbReference type="EMBL" id="JAHRHJ020000008">
    <property type="protein sequence ID" value="KAH9305376.1"/>
    <property type="molecule type" value="Genomic_DNA"/>
</dbReference>
<keyword evidence="1" id="KW-0813">Transport</keyword>
<feature type="compositionally biased region" description="Low complexity" evidence="4">
    <location>
        <begin position="251"/>
        <end position="262"/>
    </location>
</feature>
<keyword evidence="2" id="KW-0344">Guanine-nucleotide releasing factor</keyword>
<feature type="compositionally biased region" description="Basic and acidic residues" evidence="4">
    <location>
        <begin position="511"/>
        <end position="529"/>
    </location>
</feature>
<feature type="region of interest" description="Disordered" evidence="4">
    <location>
        <begin position="479"/>
        <end position="536"/>
    </location>
</feature>
<feature type="compositionally biased region" description="Polar residues" evidence="4">
    <location>
        <begin position="1"/>
        <end position="18"/>
    </location>
</feature>
<name>A0AA38KIH7_TAXCH</name>
<evidence type="ECO:0000256" key="1">
    <source>
        <dbReference type="ARBA" id="ARBA00022448"/>
    </source>
</evidence>
<feature type="compositionally biased region" description="Basic and acidic residues" evidence="4">
    <location>
        <begin position="487"/>
        <end position="500"/>
    </location>
</feature>
<dbReference type="GO" id="GO:0005802">
    <property type="term" value="C:trans-Golgi network"/>
    <property type="evidence" value="ECO:0007669"/>
    <property type="project" value="TreeGrafter"/>
</dbReference>
<feature type="compositionally biased region" description="Polar residues" evidence="4">
    <location>
        <begin position="239"/>
        <end position="250"/>
    </location>
</feature>
<dbReference type="GO" id="GO:0005085">
    <property type="term" value="F:guanyl-nucleotide exchange factor activity"/>
    <property type="evidence" value="ECO:0007669"/>
    <property type="project" value="UniProtKB-KW"/>
</dbReference>
<dbReference type="Pfam" id="PF12783">
    <property type="entry name" value="Sec7-like_HUS"/>
    <property type="match status" value="1"/>
</dbReference>
<dbReference type="InterPro" id="IPR032691">
    <property type="entry name" value="Mon2/Sec7/BIG1-like_HUS"/>
</dbReference>
<feature type="region of interest" description="Disordered" evidence="4">
    <location>
        <begin position="1"/>
        <end position="60"/>
    </location>
</feature>
<evidence type="ECO:0000256" key="3">
    <source>
        <dbReference type="ARBA" id="ARBA00022927"/>
    </source>
</evidence>
<sequence length="542" mass="59196">NSKKSSNQLSSEPTTKLPSNEKLHPRDSDVDGDGEISIQEEAETKTSQTNPSLISGEDHLPQNLRGSEAITATLSTAGHTLEGSDAELVLQPLRLAFETKIPKLVEPALDCLHKLIAYGHLEGDGGLEGGKNGAIFTDIINMVCGCVDNTAVDSTVLQVLKVLLTAVASAKFRVHGDSLLSVIRTSYNIALNSKSAINQATAKAMLTQMISIVFRRMESEEQLRSSIPLTTEDMLHPSLASSTTPPMQVTNSNSEQSQQESQKIVTVDSSSYDGKDAGAITLGNALSLDRLNDAALVSVEELQHLAGGADIKGLEAALDKAVHSEESKTTSRGIDLESMSIGQRDALLVFRTLCKMCMKEEADEFVTKTKLLSLELLQGLLEGVSHSFTLNFHFIDSVKTHLSYALLRACVSSYPAIFQHASGIFNVLLQRFRESLKAEIGVFFPLIILRSLDSSDSPLHQRTCVLRSKGLLKIASTDTRRKNQRVPVKEEIQKSEEVANRKKKPHAPKMGVEKTSERKKGAKTTEEKKRGKPIRGWKILLF</sequence>